<sequence>MKSYAQQLLNLVTLAIDELEADHKKGRLANTPVSNTNFLLTLGHQKP</sequence>
<dbReference type="Proteomes" id="UP000031671">
    <property type="component" value="Unassembled WGS sequence"/>
</dbReference>
<reference evidence="1 2" key="1">
    <citation type="submission" date="2015-01" db="EMBL/GenBank/DDBJ databases">
        <title>Vibrio sp. C1 JCM 19231 whole genome shotgun sequence.</title>
        <authorList>
            <person name="Sawabe T."/>
            <person name="Meirelles P."/>
            <person name="Feng G."/>
            <person name="Sayaka M."/>
            <person name="Hattori M."/>
            <person name="Ohkuma M."/>
        </authorList>
    </citation>
    <scope>NUCLEOTIDE SEQUENCE [LARGE SCALE GENOMIC DNA]</scope>
    <source>
        <strain evidence="2">JCM 19231</strain>
    </source>
</reference>
<dbReference type="EMBL" id="BBRZ01000096">
    <property type="protein sequence ID" value="GAM58644.1"/>
    <property type="molecule type" value="Genomic_DNA"/>
</dbReference>
<accession>A0A0B8P6R3</accession>
<evidence type="ECO:0000313" key="1">
    <source>
        <dbReference type="EMBL" id="GAM58644.1"/>
    </source>
</evidence>
<protein>
    <submittedName>
        <fullName evidence="1">Uncharacterized protein</fullName>
    </submittedName>
</protein>
<keyword evidence="2" id="KW-1185">Reference proteome</keyword>
<dbReference type="InterPro" id="IPR021316">
    <property type="entry name" value="DUF2913"/>
</dbReference>
<dbReference type="AlphaFoldDB" id="A0A0B8P6R3"/>
<proteinExistence type="predicted"/>
<name>A0A0B8P6R3_9VIBR</name>
<evidence type="ECO:0000313" key="2">
    <source>
        <dbReference type="Proteomes" id="UP000031671"/>
    </source>
</evidence>
<comment type="caution">
    <text evidence="1">The sequence shown here is derived from an EMBL/GenBank/DDBJ whole genome shotgun (WGS) entry which is preliminary data.</text>
</comment>
<gene>
    <name evidence="1" type="ORF">JCM19231_1692</name>
</gene>
<organism evidence="1 2">
    <name type="scientific">Vibrio ishigakensis</name>
    <dbReference type="NCBI Taxonomy" id="1481914"/>
    <lineage>
        <taxon>Bacteria</taxon>
        <taxon>Pseudomonadati</taxon>
        <taxon>Pseudomonadota</taxon>
        <taxon>Gammaproteobacteria</taxon>
        <taxon>Vibrionales</taxon>
        <taxon>Vibrionaceae</taxon>
        <taxon>Vibrio</taxon>
    </lineage>
</organism>
<dbReference type="Pfam" id="PF11140">
    <property type="entry name" value="DUF2913"/>
    <property type="match status" value="1"/>
</dbReference>
<reference evidence="1 2" key="2">
    <citation type="submission" date="2015-01" db="EMBL/GenBank/DDBJ databases">
        <authorList>
            <consortium name="NBRP consortium"/>
            <person name="Sawabe T."/>
            <person name="Meirelles P."/>
            <person name="Feng G."/>
            <person name="Sayaka M."/>
            <person name="Hattori M."/>
            <person name="Ohkuma M."/>
        </authorList>
    </citation>
    <scope>NUCLEOTIDE SEQUENCE [LARGE SCALE GENOMIC DNA]</scope>
    <source>
        <strain evidence="2">JCM 19231</strain>
    </source>
</reference>